<dbReference type="AlphaFoldDB" id="A0A1I4NL98"/>
<name>A0A1I4NL98_9FIRM</name>
<dbReference type="EC" id="3.4.11.18" evidence="6 7"/>
<feature type="binding site" evidence="6">
    <location>
        <position position="252"/>
    </location>
    <ligand>
        <name>a divalent metal cation</name>
        <dbReference type="ChEBI" id="CHEBI:60240"/>
        <label>1</label>
    </ligand>
</feature>
<reference evidence="10" key="1">
    <citation type="submission" date="2016-10" db="EMBL/GenBank/DDBJ databases">
        <authorList>
            <person name="Varghese N."/>
            <person name="Submissions S."/>
        </authorList>
    </citation>
    <scope>NUCLEOTIDE SEQUENCE [LARGE SCALE GENOMIC DNA]</scope>
    <source>
        <strain evidence="10">DSM 13327</strain>
    </source>
</reference>
<dbReference type="PROSITE" id="PS00680">
    <property type="entry name" value="MAP_1"/>
    <property type="match status" value="1"/>
</dbReference>
<feature type="domain" description="Peptidase M24" evidence="8">
    <location>
        <begin position="32"/>
        <end position="259"/>
    </location>
</feature>
<sequence>MIEERDNEVFDPSKELGVTHMIMLKSEREIKMMQEAGKILSSCHKEIQKIIRPGIRTIEINTFVEDYLAAWKATPEQRGYRGYPYAICASVNDEICHGFPNKKPLRNGDIVTIDMVVNYNGALADSAWSYAVGTISDKALHLLKVTKESLYKGIEQAQLGNRVGDIGNAIQTFVEKEGFSVVRDFTGHGVGPRIHEEPSIPHYGKAGKGIRLEEGMVITIEPMINAGVWQCKIDENEWTARTVDGKLSAQYEHTIAITKKGPLILTDQS</sequence>
<evidence type="ECO:0000259" key="8">
    <source>
        <dbReference type="Pfam" id="PF00557"/>
    </source>
</evidence>
<dbReference type="GO" id="GO:0046872">
    <property type="term" value="F:metal ion binding"/>
    <property type="evidence" value="ECO:0007669"/>
    <property type="project" value="UniProtKB-UniRule"/>
</dbReference>
<dbReference type="STRING" id="1123291.SAMN04490355_104820"/>
<comment type="cofactor">
    <cofactor evidence="6">
        <name>Co(2+)</name>
        <dbReference type="ChEBI" id="CHEBI:48828"/>
    </cofactor>
    <cofactor evidence="6">
        <name>Zn(2+)</name>
        <dbReference type="ChEBI" id="CHEBI:29105"/>
    </cofactor>
    <cofactor evidence="6">
        <name>Mn(2+)</name>
        <dbReference type="ChEBI" id="CHEBI:29035"/>
    </cofactor>
    <cofactor evidence="6">
        <name>Fe(2+)</name>
        <dbReference type="ChEBI" id="CHEBI:29033"/>
    </cofactor>
    <text evidence="6">Binds 2 divalent metal cations per subunit. Has a high-affinity and a low affinity metal-binding site. The true nature of the physiological cofactor is under debate. The enzyme is active with cobalt, zinc, manganese or divalent iron ions. Most likely, methionine aminopeptidases function as mononuclear Fe(2+)-metalloproteases under physiological conditions, and the catalytically relevant metal-binding site has been assigned to the histidine-containing high-affinity site.</text>
</comment>
<dbReference type="InterPro" id="IPR036005">
    <property type="entry name" value="Creatinase/aminopeptidase-like"/>
</dbReference>
<feature type="binding site" evidence="6">
    <location>
        <position position="125"/>
    </location>
    <ligand>
        <name>a divalent metal cation</name>
        <dbReference type="ChEBI" id="CHEBI:60240"/>
        <label>1</label>
    </ligand>
</feature>
<proteinExistence type="inferred from homology"/>
<dbReference type="PANTHER" id="PTHR43330:SF17">
    <property type="entry name" value="METHIONINE AMINOPEPTIDASE"/>
    <property type="match status" value="1"/>
</dbReference>
<comment type="catalytic activity">
    <reaction evidence="6 7">
        <text>Release of N-terminal amino acids, preferentially methionine, from peptides and arylamides.</text>
        <dbReference type="EC" id="3.4.11.18"/>
    </reaction>
</comment>
<keyword evidence="2 6" id="KW-0031">Aminopeptidase</keyword>
<dbReference type="GO" id="GO:0070006">
    <property type="term" value="F:metalloaminopeptidase activity"/>
    <property type="evidence" value="ECO:0007669"/>
    <property type="project" value="UniProtKB-UniRule"/>
</dbReference>
<feature type="binding site" evidence="6">
    <location>
        <position position="195"/>
    </location>
    <ligand>
        <name>substrate</name>
    </ligand>
</feature>
<evidence type="ECO:0000256" key="1">
    <source>
        <dbReference type="ARBA" id="ARBA00002521"/>
    </source>
</evidence>
<keyword evidence="5 6" id="KW-0378">Hydrolase</keyword>
<feature type="binding site" evidence="6">
    <location>
        <position position="252"/>
    </location>
    <ligand>
        <name>a divalent metal cation</name>
        <dbReference type="ChEBI" id="CHEBI:60240"/>
        <label>2</label>
        <note>catalytic</note>
    </ligand>
</feature>
<evidence type="ECO:0000256" key="6">
    <source>
        <dbReference type="HAMAP-Rule" id="MF_01974"/>
    </source>
</evidence>
<protein>
    <recommendedName>
        <fullName evidence="6 7">Methionine aminopeptidase</fullName>
        <shortName evidence="6">MAP</shortName>
        <shortName evidence="6">MetAP</shortName>
        <ecNumber evidence="6 7">3.4.11.18</ecNumber>
    </recommendedName>
    <alternativeName>
        <fullName evidence="6">Peptidase M</fullName>
    </alternativeName>
</protein>
<dbReference type="CDD" id="cd01086">
    <property type="entry name" value="MetAP1"/>
    <property type="match status" value="1"/>
</dbReference>
<accession>A0A1I4NL98</accession>
<dbReference type="SUPFAM" id="SSF55920">
    <property type="entry name" value="Creatinase/aminopeptidase"/>
    <property type="match status" value="1"/>
</dbReference>
<comment type="subunit">
    <text evidence="6">Monomer.</text>
</comment>
<evidence type="ECO:0000256" key="4">
    <source>
        <dbReference type="ARBA" id="ARBA00022723"/>
    </source>
</evidence>
<dbReference type="GO" id="GO:0006508">
    <property type="term" value="P:proteolysis"/>
    <property type="evidence" value="ECO:0007669"/>
    <property type="project" value="UniProtKB-KW"/>
</dbReference>
<feature type="binding site" evidence="6">
    <location>
        <position position="221"/>
    </location>
    <ligand>
        <name>a divalent metal cation</name>
        <dbReference type="ChEBI" id="CHEBI:60240"/>
        <label>2</label>
        <note>catalytic</note>
    </ligand>
</feature>
<feature type="binding site" evidence="6">
    <location>
        <position position="188"/>
    </location>
    <ligand>
        <name>a divalent metal cation</name>
        <dbReference type="ChEBI" id="CHEBI:60240"/>
        <label>2</label>
        <note>catalytic</note>
    </ligand>
</feature>
<dbReference type="InterPro" id="IPR000994">
    <property type="entry name" value="Pept_M24"/>
</dbReference>
<keyword evidence="4 6" id="KW-0479">Metal-binding</keyword>
<gene>
    <name evidence="6" type="primary">map</name>
    <name evidence="9" type="ORF">SAMN04490355_104820</name>
</gene>
<dbReference type="Gene3D" id="3.90.230.10">
    <property type="entry name" value="Creatinase/methionine aminopeptidase superfamily"/>
    <property type="match status" value="1"/>
</dbReference>
<evidence type="ECO:0000313" key="9">
    <source>
        <dbReference type="EMBL" id="SFM16067.1"/>
    </source>
</evidence>
<dbReference type="InterPro" id="IPR002467">
    <property type="entry name" value="Pept_M24A_MAP1"/>
</dbReference>
<dbReference type="Proteomes" id="UP000199520">
    <property type="component" value="Unassembled WGS sequence"/>
</dbReference>
<feature type="binding site" evidence="6">
    <location>
        <position position="114"/>
    </location>
    <ligand>
        <name>a divalent metal cation</name>
        <dbReference type="ChEBI" id="CHEBI:60240"/>
        <label>1</label>
    </ligand>
</feature>
<evidence type="ECO:0000256" key="7">
    <source>
        <dbReference type="RuleBase" id="RU003653"/>
    </source>
</evidence>
<keyword evidence="10" id="KW-1185">Reference proteome</keyword>
<dbReference type="PANTHER" id="PTHR43330">
    <property type="entry name" value="METHIONINE AMINOPEPTIDASE"/>
    <property type="match status" value="1"/>
</dbReference>
<organism evidence="9 10">
    <name type="scientific">Pelosinus propionicus DSM 13327</name>
    <dbReference type="NCBI Taxonomy" id="1123291"/>
    <lineage>
        <taxon>Bacteria</taxon>
        <taxon>Bacillati</taxon>
        <taxon>Bacillota</taxon>
        <taxon>Negativicutes</taxon>
        <taxon>Selenomonadales</taxon>
        <taxon>Sporomusaceae</taxon>
        <taxon>Pelosinus</taxon>
    </lineage>
</organism>
<evidence type="ECO:0000256" key="3">
    <source>
        <dbReference type="ARBA" id="ARBA00022670"/>
    </source>
</evidence>
<dbReference type="EMBL" id="FOTS01000048">
    <property type="protein sequence ID" value="SFM16067.1"/>
    <property type="molecule type" value="Genomic_DNA"/>
</dbReference>
<dbReference type="InterPro" id="IPR001714">
    <property type="entry name" value="Pept_M24_MAP"/>
</dbReference>
<evidence type="ECO:0000313" key="10">
    <source>
        <dbReference type="Proteomes" id="UP000199520"/>
    </source>
</evidence>
<evidence type="ECO:0000256" key="5">
    <source>
        <dbReference type="ARBA" id="ARBA00022801"/>
    </source>
</evidence>
<dbReference type="Pfam" id="PF00557">
    <property type="entry name" value="Peptidase_M24"/>
    <property type="match status" value="1"/>
</dbReference>
<dbReference type="GO" id="GO:0005829">
    <property type="term" value="C:cytosol"/>
    <property type="evidence" value="ECO:0007669"/>
    <property type="project" value="TreeGrafter"/>
</dbReference>
<dbReference type="HAMAP" id="MF_01974">
    <property type="entry name" value="MetAP_1"/>
    <property type="match status" value="1"/>
</dbReference>
<comment type="function">
    <text evidence="1 6">Removes the N-terminal methionine from nascent proteins. The N-terminal methionine is often cleaved when the second residue in the primary sequence is small and uncharged (Met-Ala-, Cys, Gly, Pro, Ser, Thr, or Val). Requires deformylation of the N(alpha)-formylated initiator methionine before it can be hydrolyzed.</text>
</comment>
<keyword evidence="3 6" id="KW-0645">Protease</keyword>
<feature type="binding site" evidence="6">
    <location>
        <position position="97"/>
    </location>
    <ligand>
        <name>substrate</name>
    </ligand>
</feature>
<dbReference type="NCBIfam" id="TIGR00500">
    <property type="entry name" value="met_pdase_I"/>
    <property type="match status" value="1"/>
</dbReference>
<feature type="binding site" evidence="6">
    <location>
        <position position="125"/>
    </location>
    <ligand>
        <name>a divalent metal cation</name>
        <dbReference type="ChEBI" id="CHEBI:60240"/>
        <label>2</label>
        <note>catalytic</note>
    </ligand>
</feature>
<evidence type="ECO:0000256" key="2">
    <source>
        <dbReference type="ARBA" id="ARBA00022438"/>
    </source>
</evidence>
<dbReference type="PRINTS" id="PR00599">
    <property type="entry name" value="MAPEPTIDASE"/>
</dbReference>
<dbReference type="GO" id="GO:0004239">
    <property type="term" value="F:initiator methionyl aminopeptidase activity"/>
    <property type="evidence" value="ECO:0007669"/>
    <property type="project" value="UniProtKB-UniRule"/>
</dbReference>
<comment type="similarity">
    <text evidence="6">Belongs to the peptidase M24A family. Methionine aminopeptidase type 1 subfamily.</text>
</comment>